<dbReference type="Pfam" id="PF18052">
    <property type="entry name" value="Rx_N"/>
    <property type="match status" value="1"/>
</dbReference>
<keyword evidence="3" id="KW-0677">Repeat</keyword>
<dbReference type="Pfam" id="PF00931">
    <property type="entry name" value="NB-ARC"/>
    <property type="match status" value="1"/>
</dbReference>
<evidence type="ECO:0000256" key="1">
    <source>
        <dbReference type="ARBA" id="ARBA00008894"/>
    </source>
</evidence>
<evidence type="ECO:0000256" key="2">
    <source>
        <dbReference type="ARBA" id="ARBA00022614"/>
    </source>
</evidence>
<accession>A0ABC9AL74</accession>
<dbReference type="EMBL" id="OZ075131">
    <property type="protein sequence ID" value="CAL4979429.1"/>
    <property type="molecule type" value="Genomic_DNA"/>
</dbReference>
<dbReference type="CDD" id="cd14798">
    <property type="entry name" value="RX-CC_like"/>
    <property type="match status" value="1"/>
</dbReference>
<feature type="domain" description="Disease resistance N-terminal" evidence="7">
    <location>
        <begin position="8"/>
        <end position="90"/>
    </location>
</feature>
<evidence type="ECO:0000259" key="7">
    <source>
        <dbReference type="Pfam" id="PF18052"/>
    </source>
</evidence>
<dbReference type="SUPFAM" id="SSF52540">
    <property type="entry name" value="P-loop containing nucleoside triphosphate hydrolases"/>
    <property type="match status" value="1"/>
</dbReference>
<evidence type="ECO:0000256" key="3">
    <source>
        <dbReference type="ARBA" id="ARBA00022737"/>
    </source>
</evidence>
<dbReference type="AlphaFoldDB" id="A0ABC9AL74"/>
<evidence type="ECO:0000313" key="9">
    <source>
        <dbReference type="Proteomes" id="UP001497457"/>
    </source>
</evidence>
<evidence type="ECO:0000256" key="4">
    <source>
        <dbReference type="ARBA" id="ARBA00022741"/>
    </source>
</evidence>
<dbReference type="InterPro" id="IPR038005">
    <property type="entry name" value="RX-like_CC"/>
</dbReference>
<feature type="domain" description="NB-ARC" evidence="6">
    <location>
        <begin position="145"/>
        <end position="245"/>
    </location>
</feature>
<dbReference type="Proteomes" id="UP001497457">
    <property type="component" value="Chromosome 21rd"/>
</dbReference>
<dbReference type="GO" id="GO:0006952">
    <property type="term" value="P:defense response"/>
    <property type="evidence" value="ECO:0007669"/>
    <property type="project" value="UniProtKB-KW"/>
</dbReference>
<dbReference type="InterPro" id="IPR002182">
    <property type="entry name" value="NB-ARC"/>
</dbReference>
<dbReference type="Gene3D" id="3.40.50.300">
    <property type="entry name" value="P-loop containing nucleotide triphosphate hydrolases"/>
    <property type="match status" value="1"/>
</dbReference>
<comment type="similarity">
    <text evidence="1">Belongs to the disease resistance NB-LRR family.</text>
</comment>
<keyword evidence="4" id="KW-0547">Nucleotide-binding</keyword>
<proteinExistence type="inferred from homology"/>
<gene>
    <name evidence="8" type="ORF">URODEC1_LOCUS55247</name>
</gene>
<reference evidence="9" key="1">
    <citation type="submission" date="2024-06" db="EMBL/GenBank/DDBJ databases">
        <authorList>
            <person name="Ryan C."/>
        </authorList>
    </citation>
    <scope>NUCLEOTIDE SEQUENCE [LARGE SCALE GENOMIC DNA]</scope>
</reference>
<dbReference type="PANTHER" id="PTHR19338:SF75">
    <property type="entry name" value="OS08G0170100 PROTEIN"/>
    <property type="match status" value="1"/>
</dbReference>
<dbReference type="GO" id="GO:0000166">
    <property type="term" value="F:nucleotide binding"/>
    <property type="evidence" value="ECO:0007669"/>
    <property type="project" value="UniProtKB-KW"/>
</dbReference>
<keyword evidence="9" id="KW-1185">Reference proteome</keyword>
<dbReference type="PANTHER" id="PTHR19338">
    <property type="entry name" value="TRANSLOCASE OF INNER MITOCHONDRIAL MEMBRANE 13 HOMOLOG"/>
    <property type="match status" value="1"/>
</dbReference>
<keyword evidence="5" id="KW-0611">Plant defense</keyword>
<name>A0ABC9AL74_9POAL</name>
<organism evidence="8 9">
    <name type="scientific">Urochloa decumbens</name>
    <dbReference type="NCBI Taxonomy" id="240449"/>
    <lineage>
        <taxon>Eukaryota</taxon>
        <taxon>Viridiplantae</taxon>
        <taxon>Streptophyta</taxon>
        <taxon>Embryophyta</taxon>
        <taxon>Tracheophyta</taxon>
        <taxon>Spermatophyta</taxon>
        <taxon>Magnoliopsida</taxon>
        <taxon>Liliopsida</taxon>
        <taxon>Poales</taxon>
        <taxon>Poaceae</taxon>
        <taxon>PACMAD clade</taxon>
        <taxon>Panicoideae</taxon>
        <taxon>Panicodae</taxon>
        <taxon>Paniceae</taxon>
        <taxon>Melinidinae</taxon>
        <taxon>Urochloa</taxon>
    </lineage>
</organism>
<sequence length="253" mass="28730">MEVVTGALPSVITKLGELLVGEYNLQKGAKGEIRFLQAELESMKGALEKVSNTPADQLDIQDKIWARELRELSYDIEDNIDTSMAKIRRGIAAEIKDIKIRVEEVAKRHDRYKISSDVAKPVKIDPRLFTQYTEMRELVGVDEARDELIKTLEEKNEVSMQQHGKIVSIVGFGGLGKTTLANVVYEKIRAQFDCCAFVSVSQTPDLKKLFKSLLNDLGKNTCEETSDEERLIRVLREFLQDKRYQSILSVHII</sequence>
<dbReference type="InterPro" id="IPR027417">
    <property type="entry name" value="P-loop_NTPase"/>
</dbReference>
<dbReference type="InterPro" id="IPR041118">
    <property type="entry name" value="Rx_N"/>
</dbReference>
<dbReference type="Gene3D" id="1.20.5.4130">
    <property type="match status" value="1"/>
</dbReference>
<reference evidence="8 9" key="2">
    <citation type="submission" date="2024-10" db="EMBL/GenBank/DDBJ databases">
        <authorList>
            <person name="Ryan C."/>
        </authorList>
    </citation>
    <scope>NUCLEOTIDE SEQUENCE [LARGE SCALE GENOMIC DNA]</scope>
</reference>
<evidence type="ECO:0000259" key="6">
    <source>
        <dbReference type="Pfam" id="PF00931"/>
    </source>
</evidence>
<keyword evidence="2" id="KW-0433">Leucine-rich repeat</keyword>
<evidence type="ECO:0000256" key="5">
    <source>
        <dbReference type="ARBA" id="ARBA00022821"/>
    </source>
</evidence>
<protein>
    <submittedName>
        <fullName evidence="8">Uncharacterized protein</fullName>
    </submittedName>
</protein>
<evidence type="ECO:0000313" key="8">
    <source>
        <dbReference type="EMBL" id="CAL4979429.1"/>
    </source>
</evidence>